<dbReference type="SMART" id="SM00477">
    <property type="entry name" value="NUC"/>
    <property type="match status" value="1"/>
</dbReference>
<evidence type="ECO:0000259" key="12">
    <source>
        <dbReference type="SMART" id="SM00892"/>
    </source>
</evidence>
<evidence type="ECO:0000256" key="7">
    <source>
        <dbReference type="ARBA" id="ARBA00022989"/>
    </source>
</evidence>
<dbReference type="InterPro" id="IPR044929">
    <property type="entry name" value="DNA/RNA_non-sp_Endonuclease_sf"/>
</dbReference>
<dbReference type="Gene3D" id="1.10.150.510">
    <property type="entry name" value="Receptor activity modifying family"/>
    <property type="match status" value="1"/>
</dbReference>
<dbReference type="InterPro" id="IPR038126">
    <property type="entry name" value="RAMP_sf"/>
</dbReference>
<comment type="subcellular location">
    <subcellularLocation>
        <location evidence="1">Cell membrane</location>
        <topology evidence="1">Single-pass type I membrane protein</topology>
    </subcellularLocation>
</comment>
<gene>
    <name evidence="13" type="ORF">P4O66_010025</name>
</gene>
<dbReference type="InterPro" id="IPR039015">
    <property type="entry name" value="ENDOD1"/>
</dbReference>
<reference evidence="13" key="1">
    <citation type="submission" date="2023-03" db="EMBL/GenBank/DDBJ databases">
        <title>Electrophorus voltai genome.</title>
        <authorList>
            <person name="Bian C."/>
        </authorList>
    </citation>
    <scope>NUCLEOTIDE SEQUENCE</scope>
    <source>
        <strain evidence="13">CB-2022</strain>
        <tissue evidence="13">Muscle</tissue>
    </source>
</reference>
<dbReference type="AlphaFoldDB" id="A0AAD9DX68"/>
<sequence>MKIKVLNFFSLLESFQDQEQNHRYKSCNVLLLVKAIKPFCWSEFNKSMVELGWQKWCEWELVLSHYNILTMCMENGCGIAGCYYPNAIVQKMFLNVHEQYFSSCAPEEEPLRDPPPGVLVTLTLLPISVIPILVYVVIWKITELNNELYEDKKNELYEGMSVTMTFHETGQLMQHSAGTYGIQHKNTHPQTPAAPLIIALQFCTGTPNVDDIGHGEPREFKDKVHPHQPDANALKEMVKTGVGSKFDNGGGGCTDEHLTSQGRTTALLVRYKNSLLSSVKKMRSFTFILPLLSELLSICGGDVGDFSPCLNYFYRAWPPRGISGIPICQRYENRYHFATLYSHERRTPWFSAYVYSPPKDKRPKSVWKYEPQLANSHSDGNMVPFPPPPEKVDQNVVESQAVQQDYINSTYTRGHLSPSLHHRDSESRNATFTLTNIVPQRAGSNDGPWARLEAKVSKSLAAHCLGDAHVVTGVIPYMSERWLKDENRVAVPEYLWSAYCCWNYTQDLPKSLANMYPAFAAIGRNDPDSSEEIVPVDRCRKKAELGYDVRTMALSALEMYLTQRYGVPVGVFHKQCTRSEPSGRSWEPV</sequence>
<dbReference type="InterPro" id="IPR001604">
    <property type="entry name" value="Endo_G_ENPP1-like_dom"/>
</dbReference>
<evidence type="ECO:0000256" key="1">
    <source>
        <dbReference type="ARBA" id="ARBA00004251"/>
    </source>
</evidence>
<evidence type="ECO:0000313" key="14">
    <source>
        <dbReference type="Proteomes" id="UP001239994"/>
    </source>
</evidence>
<comment type="similarity">
    <text evidence="2">Belongs to the RAMP family.</text>
</comment>
<evidence type="ECO:0000256" key="3">
    <source>
        <dbReference type="ARBA" id="ARBA00022448"/>
    </source>
</evidence>
<keyword evidence="3" id="KW-0813">Transport</keyword>
<protein>
    <submittedName>
        <fullName evidence="13">Uncharacterized protein</fullName>
    </submittedName>
</protein>
<dbReference type="GO" id="GO:0008277">
    <property type="term" value="P:regulation of G protein-coupled receptor signaling pathway"/>
    <property type="evidence" value="ECO:0007669"/>
    <property type="project" value="InterPro"/>
</dbReference>
<keyword evidence="6" id="KW-0732">Signal</keyword>
<evidence type="ECO:0000313" key="13">
    <source>
        <dbReference type="EMBL" id="KAK1794822.1"/>
    </source>
</evidence>
<keyword evidence="4" id="KW-1003">Cell membrane</keyword>
<dbReference type="GO" id="GO:0005886">
    <property type="term" value="C:plasma membrane"/>
    <property type="evidence" value="ECO:0007669"/>
    <property type="project" value="UniProtKB-SubCell"/>
</dbReference>
<evidence type="ECO:0000256" key="6">
    <source>
        <dbReference type="ARBA" id="ARBA00022729"/>
    </source>
</evidence>
<dbReference type="SUPFAM" id="SSF54060">
    <property type="entry name" value="His-Me finger endonucleases"/>
    <property type="match status" value="1"/>
</dbReference>
<keyword evidence="8" id="KW-0472">Membrane</keyword>
<accession>A0AAD9DX68</accession>
<keyword evidence="7" id="KW-1133">Transmembrane helix</keyword>
<keyword evidence="10" id="KW-0675">Receptor</keyword>
<evidence type="ECO:0000256" key="8">
    <source>
        <dbReference type="ARBA" id="ARBA00023136"/>
    </source>
</evidence>
<dbReference type="PANTHER" id="PTHR21472:SF18">
    <property type="entry name" value="ENDONUCLEASE DOMAIN-CONTAINING 1 PROTEIN"/>
    <property type="match status" value="1"/>
</dbReference>
<dbReference type="Pfam" id="PF01223">
    <property type="entry name" value="Endonuclease_NS"/>
    <property type="match status" value="1"/>
</dbReference>
<evidence type="ECO:0000256" key="2">
    <source>
        <dbReference type="ARBA" id="ARBA00007087"/>
    </source>
</evidence>
<dbReference type="GO" id="GO:0046872">
    <property type="term" value="F:metal ion binding"/>
    <property type="evidence" value="ECO:0007669"/>
    <property type="project" value="InterPro"/>
</dbReference>
<dbReference type="GO" id="GO:0016787">
    <property type="term" value="F:hydrolase activity"/>
    <property type="evidence" value="ECO:0007669"/>
    <property type="project" value="InterPro"/>
</dbReference>
<dbReference type="InterPro" id="IPR020821">
    <property type="entry name" value="ENPP1-3/EXOG-like_nuc-like"/>
</dbReference>
<feature type="domain" description="ENPP1-3/EXOG-like endonuclease/phosphodiesterase" evidence="11">
    <location>
        <begin position="334"/>
        <end position="556"/>
    </location>
</feature>
<dbReference type="Proteomes" id="UP001239994">
    <property type="component" value="Unassembled WGS sequence"/>
</dbReference>
<evidence type="ECO:0000256" key="5">
    <source>
        <dbReference type="ARBA" id="ARBA00022692"/>
    </source>
</evidence>
<evidence type="ECO:0000256" key="10">
    <source>
        <dbReference type="ARBA" id="ARBA00023170"/>
    </source>
</evidence>
<keyword evidence="9" id="KW-1015">Disulfide bond</keyword>
<dbReference type="InterPro" id="IPR044925">
    <property type="entry name" value="His-Me_finger_sf"/>
</dbReference>
<name>A0AAD9DX68_9TELE</name>
<dbReference type="GO" id="GO:0006886">
    <property type="term" value="P:intracellular protein transport"/>
    <property type="evidence" value="ECO:0007669"/>
    <property type="project" value="InterPro"/>
</dbReference>
<evidence type="ECO:0000259" key="11">
    <source>
        <dbReference type="SMART" id="SM00477"/>
    </source>
</evidence>
<dbReference type="GO" id="GO:0015026">
    <property type="term" value="F:coreceptor activity"/>
    <property type="evidence" value="ECO:0007669"/>
    <property type="project" value="InterPro"/>
</dbReference>
<dbReference type="Pfam" id="PF04901">
    <property type="entry name" value="RAMP"/>
    <property type="match status" value="1"/>
</dbReference>
<evidence type="ECO:0000256" key="4">
    <source>
        <dbReference type="ARBA" id="ARBA00022475"/>
    </source>
</evidence>
<dbReference type="SMART" id="SM00892">
    <property type="entry name" value="Endonuclease_NS"/>
    <property type="match status" value="1"/>
</dbReference>
<proteinExistence type="inferred from homology"/>
<organism evidence="13 14">
    <name type="scientific">Electrophorus voltai</name>
    <dbReference type="NCBI Taxonomy" id="2609070"/>
    <lineage>
        <taxon>Eukaryota</taxon>
        <taxon>Metazoa</taxon>
        <taxon>Chordata</taxon>
        <taxon>Craniata</taxon>
        <taxon>Vertebrata</taxon>
        <taxon>Euteleostomi</taxon>
        <taxon>Actinopterygii</taxon>
        <taxon>Neopterygii</taxon>
        <taxon>Teleostei</taxon>
        <taxon>Ostariophysi</taxon>
        <taxon>Gymnotiformes</taxon>
        <taxon>Gymnotoidei</taxon>
        <taxon>Gymnotidae</taxon>
        <taxon>Electrophorus</taxon>
    </lineage>
</organism>
<dbReference type="InterPro" id="IPR006985">
    <property type="entry name" value="RAMP"/>
</dbReference>
<evidence type="ECO:0000256" key="9">
    <source>
        <dbReference type="ARBA" id="ARBA00023157"/>
    </source>
</evidence>
<feature type="domain" description="DNA/RNA non-specific endonuclease/pyrophosphatase/phosphodiesterase" evidence="12">
    <location>
        <begin position="333"/>
        <end position="554"/>
    </location>
</feature>
<dbReference type="GO" id="GO:0003676">
    <property type="term" value="F:nucleic acid binding"/>
    <property type="evidence" value="ECO:0007669"/>
    <property type="project" value="InterPro"/>
</dbReference>
<dbReference type="Gene3D" id="3.40.570.10">
    <property type="entry name" value="Extracellular Endonuclease, subunit A"/>
    <property type="match status" value="1"/>
</dbReference>
<comment type="caution">
    <text evidence="13">The sequence shown here is derived from an EMBL/GenBank/DDBJ whole genome shotgun (WGS) entry which is preliminary data.</text>
</comment>
<keyword evidence="14" id="KW-1185">Reference proteome</keyword>
<dbReference type="EMBL" id="JAROKS010000016">
    <property type="protein sequence ID" value="KAK1794822.1"/>
    <property type="molecule type" value="Genomic_DNA"/>
</dbReference>
<keyword evidence="5" id="KW-0812">Transmembrane</keyword>
<dbReference type="PANTHER" id="PTHR21472">
    <property type="entry name" value="ENDONUCLEASE DOMAIN-CONTAINING 1 PROTEIN ENDOD1"/>
    <property type="match status" value="1"/>
</dbReference>